<dbReference type="STRING" id="1548208.AXK12_06130"/>
<evidence type="ECO:0000256" key="3">
    <source>
        <dbReference type="ARBA" id="ARBA00022692"/>
    </source>
</evidence>
<dbReference type="Proteomes" id="UP000071392">
    <property type="component" value="Unassembled WGS sequence"/>
</dbReference>
<feature type="transmembrane region" description="Helical" evidence="6">
    <location>
        <begin position="47"/>
        <end position="65"/>
    </location>
</feature>
<evidence type="ECO:0000256" key="6">
    <source>
        <dbReference type="SAM" id="Phobius"/>
    </source>
</evidence>
<keyword evidence="3 6" id="KW-0812">Transmembrane</keyword>
<comment type="caution">
    <text evidence="7">The sequence shown here is derived from an EMBL/GenBank/DDBJ whole genome shotgun (WGS) entry which is preliminary data.</text>
</comment>
<dbReference type="Pfam" id="PF09678">
    <property type="entry name" value="Caa3_CtaG"/>
    <property type="match status" value="1"/>
</dbReference>
<comment type="subcellular location">
    <subcellularLocation>
        <location evidence="1">Cell membrane</location>
        <topology evidence="1">Multi-pass membrane protein</topology>
    </subcellularLocation>
</comment>
<evidence type="ECO:0000256" key="2">
    <source>
        <dbReference type="ARBA" id="ARBA00022475"/>
    </source>
</evidence>
<dbReference type="EMBL" id="LSZP01000044">
    <property type="protein sequence ID" value="KXU35273.1"/>
    <property type="molecule type" value="Genomic_DNA"/>
</dbReference>
<dbReference type="OrthoDB" id="128422at2"/>
<organism evidence="7 8">
    <name type="scientific">Cephaloticoccus capnophilus</name>
    <dbReference type="NCBI Taxonomy" id="1548208"/>
    <lineage>
        <taxon>Bacteria</taxon>
        <taxon>Pseudomonadati</taxon>
        <taxon>Verrucomicrobiota</taxon>
        <taxon>Opitutia</taxon>
        <taxon>Opitutales</taxon>
        <taxon>Opitutaceae</taxon>
        <taxon>Cephaloticoccus</taxon>
    </lineage>
</organism>
<keyword evidence="2" id="KW-1003">Cell membrane</keyword>
<feature type="transmembrane region" description="Helical" evidence="6">
    <location>
        <begin position="85"/>
        <end position="103"/>
    </location>
</feature>
<evidence type="ECO:0000256" key="1">
    <source>
        <dbReference type="ARBA" id="ARBA00004651"/>
    </source>
</evidence>
<keyword evidence="5 6" id="KW-0472">Membrane</keyword>
<evidence type="ECO:0000313" key="8">
    <source>
        <dbReference type="Proteomes" id="UP000071392"/>
    </source>
</evidence>
<proteinExistence type="predicted"/>
<evidence type="ECO:0008006" key="9">
    <source>
        <dbReference type="Google" id="ProtNLM"/>
    </source>
</evidence>
<feature type="transmembrane region" description="Helical" evidence="6">
    <location>
        <begin position="115"/>
        <end position="137"/>
    </location>
</feature>
<keyword evidence="8" id="KW-1185">Reference proteome</keyword>
<reference evidence="7 8" key="1">
    <citation type="submission" date="2016-02" db="EMBL/GenBank/DDBJ databases">
        <authorList>
            <person name="Wen L."/>
            <person name="He K."/>
            <person name="Yang H."/>
        </authorList>
    </citation>
    <scope>NUCLEOTIDE SEQUENCE [LARGE SCALE GENOMIC DNA]</scope>
    <source>
        <strain evidence="7 8">CV41</strain>
    </source>
</reference>
<dbReference type="AlphaFoldDB" id="A0A139SL46"/>
<feature type="transmembrane region" description="Helical" evidence="6">
    <location>
        <begin position="12"/>
        <end position="35"/>
    </location>
</feature>
<dbReference type="RefSeq" id="WP_068712312.1">
    <property type="nucleotide sequence ID" value="NZ_LSZP01000044.1"/>
</dbReference>
<gene>
    <name evidence="7" type="ORF">AXK12_06130</name>
</gene>
<feature type="transmembrane region" description="Helical" evidence="6">
    <location>
        <begin position="187"/>
        <end position="205"/>
    </location>
</feature>
<feature type="transmembrane region" description="Helical" evidence="6">
    <location>
        <begin position="149"/>
        <end position="167"/>
    </location>
</feature>
<evidence type="ECO:0000256" key="5">
    <source>
        <dbReference type="ARBA" id="ARBA00023136"/>
    </source>
</evidence>
<evidence type="ECO:0000313" key="7">
    <source>
        <dbReference type="EMBL" id="KXU35273.1"/>
    </source>
</evidence>
<dbReference type="GO" id="GO:0005886">
    <property type="term" value="C:plasma membrane"/>
    <property type="evidence" value="ECO:0007669"/>
    <property type="project" value="UniProtKB-SubCell"/>
</dbReference>
<name>A0A139SL46_9BACT</name>
<protein>
    <recommendedName>
        <fullName evidence="9">Cytochrome c oxidase assembly protein</fullName>
    </recommendedName>
</protein>
<evidence type="ECO:0000256" key="4">
    <source>
        <dbReference type="ARBA" id="ARBA00022989"/>
    </source>
</evidence>
<sequence>MIDWSHWHNEPYLIGGLVFLGWLYAILTGPLRAAVAARGAAEAYPRAHAFKFYAALLLFYLAVGSPLDQIGERFLFSAHMVQHQLLMYPVPILFLLGLPAWLVDPALARIPRPLVRFVFNPIVCGLTYTLIISVWHAPLLYNWALRDKVVHVIEHLMFFASALLYWWPQLSPSRVAARAIPYPAQLLYQLGIIIGMMPVYAYITFSKEILYPTYEYAPRIIANFDPAQDQLLAGTSMQLMSVFVAVTAGGVAFYKWYQAQEGRRLS</sequence>
<accession>A0A139SL46</accession>
<feature type="transmembrane region" description="Helical" evidence="6">
    <location>
        <begin position="239"/>
        <end position="257"/>
    </location>
</feature>
<keyword evidence="4 6" id="KW-1133">Transmembrane helix</keyword>
<dbReference type="InterPro" id="IPR019108">
    <property type="entry name" value="Caa3_assmbl_CtaG-rel"/>
</dbReference>